<sequence length="826" mass="93862">MGTDAGLIAEVIVDVPAKATDRPYDYRIPTELFTEVQIGSRVKVPFGPQKRIGYVVNIKERPAAGRLKSIQEVMDFAPPLTPELVQLGFFMANEYLCRTITALQSMIPAVLKGTYQKIVRLHPEAGRKEETLLSLSAKSLLVHLREQGECAWEDALRFAGVDASLLRQLSEEKWVVLEERVGDRVTKQKVIFVRPKKPEELANAAASLSARAVRQKEVLRFFEKRPREIALPDLLSELGVARSTVKTLVEAGFLEWEERELYRDPFAHRQFERTAPLPLTPEQYQAFASIVAPIRERCFRSILLHGVTGSGKTEIYLQAIAEVMQQGREAIVLVPEISLTPQMVDRFKSRFGDLVAVLHSGLSGGERYDEWRKIRLGKVKVAIGARSAIFAPFQNVGLIIIDEEHESSYKQEENPKYHARDVALWRAQHHGAALVLGSATPAVETVVSAQQGWHEWVQLKERVKGRPFPQMEIVDMREELRKGNRTMFSERLKEELLSCVNRGEQAVLFLNRRGFSTFVMCRECGEALVCPHCDISLTYHQTNRTVRCHYCGFAQRMPGACPHCQSKHIRHFGTGTQRVEEELARRFPGLRVIRMDVDTTSRKGAHERLLNAFGSGKADVLLGTQMIAKGLDFPQVTLVGVIAADSMLHLPDFRAAERTFQLLTQVSGRAGRHEKPGRVIIQTYSADHYSIERAVEHDSDGFYRQESIIRKQHGYPPFYGLFTLLLSHPDRVSLMRQGQEMARFLGKNLPKRTRLLGPVPAPIPRLKDRYRLQMLIKYPPLDEVTAEKCKICLRELEMRIDDGDLRFSIDRDGIVWERSFHENGHS</sequence>
<dbReference type="InterPro" id="IPR027417">
    <property type="entry name" value="P-loop_NTPase"/>
</dbReference>
<dbReference type="GO" id="GO:0016787">
    <property type="term" value="F:hydrolase activity"/>
    <property type="evidence" value="ECO:0007669"/>
    <property type="project" value="UniProtKB-KW"/>
</dbReference>
<feature type="binding site" evidence="12">
    <location>
        <position position="561"/>
    </location>
    <ligand>
        <name>Zn(2+)</name>
        <dbReference type="ChEBI" id="CHEBI:29105"/>
        <label>1</label>
    </ligand>
</feature>
<dbReference type="NCBIfam" id="NF004066">
    <property type="entry name" value="PRK05580.1-3"/>
    <property type="match status" value="1"/>
</dbReference>
<evidence type="ECO:0000256" key="12">
    <source>
        <dbReference type="HAMAP-Rule" id="MF_00983"/>
    </source>
</evidence>
<comment type="function">
    <text evidence="12">Initiates the restart of stalled replication forks, which reloads the replicative helicase on sites other than the origin of replication. Recognizes and binds to abandoned replication forks and remodels them to uncover a helicase loading site. Promotes assembly of the primosome at these replication forks.</text>
</comment>
<dbReference type="SUPFAM" id="SSF52540">
    <property type="entry name" value="P-loop containing nucleoside triphosphate hydrolases"/>
    <property type="match status" value="2"/>
</dbReference>
<dbReference type="GO" id="GO:0006302">
    <property type="term" value="P:double-strand break repair"/>
    <property type="evidence" value="ECO:0007669"/>
    <property type="project" value="InterPro"/>
</dbReference>
<dbReference type="PANTHER" id="PTHR30580:SF0">
    <property type="entry name" value="PRIMOSOMAL PROTEIN N"/>
    <property type="match status" value="1"/>
</dbReference>
<dbReference type="InterPro" id="IPR040498">
    <property type="entry name" value="PriA_CRR"/>
</dbReference>
<dbReference type="HAMAP" id="MF_00983">
    <property type="entry name" value="PriA"/>
    <property type="match status" value="1"/>
</dbReference>
<accession>A0A7W1X9F2</accession>
<feature type="binding site" evidence="12">
    <location>
        <position position="524"/>
    </location>
    <ligand>
        <name>Zn(2+)</name>
        <dbReference type="ChEBI" id="CHEBI:29105"/>
        <label>1</label>
    </ligand>
</feature>
<dbReference type="SMART" id="SM00490">
    <property type="entry name" value="HELICc"/>
    <property type="match status" value="1"/>
</dbReference>
<dbReference type="InterPro" id="IPR014001">
    <property type="entry name" value="Helicase_ATP-bd"/>
</dbReference>
<comment type="similarity">
    <text evidence="12">Belongs to the helicase family. PriA subfamily.</text>
</comment>
<keyword evidence="4 12" id="KW-0547">Nucleotide-binding</keyword>
<dbReference type="GO" id="GO:0043138">
    <property type="term" value="F:3'-5' DNA helicase activity"/>
    <property type="evidence" value="ECO:0007669"/>
    <property type="project" value="UniProtKB-EC"/>
</dbReference>
<name>A0A7W1X9F2_9BACL</name>
<evidence type="ECO:0000256" key="6">
    <source>
        <dbReference type="ARBA" id="ARBA00022806"/>
    </source>
</evidence>
<feature type="binding site" evidence="12">
    <location>
        <position position="551"/>
    </location>
    <ligand>
        <name>Zn(2+)</name>
        <dbReference type="ChEBI" id="CHEBI:29105"/>
        <label>2</label>
    </ligand>
</feature>
<evidence type="ECO:0000256" key="9">
    <source>
        <dbReference type="ARBA" id="ARBA00023125"/>
    </source>
</evidence>
<dbReference type="Pfam" id="PF00270">
    <property type="entry name" value="DEAD"/>
    <property type="match status" value="1"/>
</dbReference>
<evidence type="ECO:0000256" key="5">
    <source>
        <dbReference type="ARBA" id="ARBA00022801"/>
    </source>
</evidence>
<dbReference type="Proteomes" id="UP000530514">
    <property type="component" value="Unassembled WGS sequence"/>
</dbReference>
<dbReference type="EMBL" id="JACEIP010000007">
    <property type="protein sequence ID" value="MBA4542486.1"/>
    <property type="molecule type" value="Genomic_DNA"/>
</dbReference>
<keyword evidence="9 12" id="KW-0238">DNA-binding</keyword>
<evidence type="ECO:0000256" key="7">
    <source>
        <dbReference type="ARBA" id="ARBA00022833"/>
    </source>
</evidence>
<gene>
    <name evidence="12 15" type="primary">priA</name>
    <name evidence="15" type="ORF">H1164_06160</name>
</gene>
<keyword evidence="2 12" id="KW-0235">DNA replication</keyword>
<comment type="cofactor">
    <cofactor evidence="12">
        <name>Zn(2+)</name>
        <dbReference type="ChEBI" id="CHEBI:29105"/>
    </cofactor>
    <text evidence="12">Binds 2 zinc ions per subunit.</text>
</comment>
<feature type="binding site" evidence="12">
    <location>
        <position position="548"/>
    </location>
    <ligand>
        <name>Zn(2+)</name>
        <dbReference type="ChEBI" id="CHEBI:29105"/>
        <label>2</label>
    </ligand>
</feature>
<dbReference type="EC" id="5.6.2.4" evidence="12"/>
<dbReference type="InterPro" id="IPR001650">
    <property type="entry name" value="Helicase_C-like"/>
</dbReference>
<keyword evidence="16" id="KW-1185">Reference proteome</keyword>
<keyword evidence="3 12" id="KW-0479">Metal-binding</keyword>
<dbReference type="Pfam" id="PF18319">
    <property type="entry name" value="Zn_ribbon_PriA"/>
    <property type="match status" value="1"/>
</dbReference>
<dbReference type="PROSITE" id="PS51194">
    <property type="entry name" value="HELICASE_CTER"/>
    <property type="match status" value="1"/>
</dbReference>
<evidence type="ECO:0000259" key="13">
    <source>
        <dbReference type="PROSITE" id="PS51192"/>
    </source>
</evidence>
<keyword evidence="8 12" id="KW-0067">ATP-binding</keyword>
<evidence type="ECO:0000256" key="8">
    <source>
        <dbReference type="ARBA" id="ARBA00022840"/>
    </source>
</evidence>
<feature type="binding site" evidence="12">
    <location>
        <position position="530"/>
    </location>
    <ligand>
        <name>Zn(2+)</name>
        <dbReference type="ChEBI" id="CHEBI:29105"/>
        <label>2</label>
    </ligand>
</feature>
<dbReference type="CDD" id="cd17929">
    <property type="entry name" value="DEXHc_priA"/>
    <property type="match status" value="1"/>
</dbReference>
<dbReference type="PANTHER" id="PTHR30580">
    <property type="entry name" value="PRIMOSOMAL PROTEIN N"/>
    <property type="match status" value="1"/>
</dbReference>
<evidence type="ECO:0000259" key="14">
    <source>
        <dbReference type="PROSITE" id="PS51194"/>
    </source>
</evidence>
<dbReference type="GO" id="GO:0005524">
    <property type="term" value="F:ATP binding"/>
    <property type="evidence" value="ECO:0007669"/>
    <property type="project" value="UniProtKB-UniRule"/>
</dbReference>
<feature type="domain" description="Helicase ATP-binding" evidence="13">
    <location>
        <begin position="293"/>
        <end position="459"/>
    </location>
</feature>
<evidence type="ECO:0000256" key="11">
    <source>
        <dbReference type="ARBA" id="ARBA00048988"/>
    </source>
</evidence>
<dbReference type="InterPro" id="IPR005259">
    <property type="entry name" value="PriA"/>
</dbReference>
<dbReference type="GO" id="GO:0006270">
    <property type="term" value="P:DNA replication initiation"/>
    <property type="evidence" value="ECO:0007669"/>
    <property type="project" value="TreeGrafter"/>
</dbReference>
<comment type="catalytic activity">
    <reaction evidence="12">
        <text>Couples ATP hydrolysis with the unwinding of duplex DNA by translocating in the 3'-5' direction.</text>
        <dbReference type="EC" id="5.6.2.4"/>
    </reaction>
</comment>
<dbReference type="CDD" id="cd18804">
    <property type="entry name" value="SF2_C_priA"/>
    <property type="match status" value="1"/>
</dbReference>
<dbReference type="SMART" id="SM00487">
    <property type="entry name" value="DEXDc"/>
    <property type="match status" value="1"/>
</dbReference>
<comment type="catalytic activity">
    <reaction evidence="11 12">
        <text>ATP + H2O = ADP + phosphate + H(+)</text>
        <dbReference type="Rhea" id="RHEA:13065"/>
        <dbReference type="ChEBI" id="CHEBI:15377"/>
        <dbReference type="ChEBI" id="CHEBI:15378"/>
        <dbReference type="ChEBI" id="CHEBI:30616"/>
        <dbReference type="ChEBI" id="CHEBI:43474"/>
        <dbReference type="ChEBI" id="CHEBI:456216"/>
        <dbReference type="EC" id="5.6.2.4"/>
    </reaction>
</comment>
<keyword evidence="7 12" id="KW-0862">Zinc</keyword>
<proteinExistence type="inferred from homology"/>
<dbReference type="GO" id="GO:0003677">
    <property type="term" value="F:DNA binding"/>
    <property type="evidence" value="ECO:0007669"/>
    <property type="project" value="UniProtKB-UniRule"/>
</dbReference>
<organism evidence="15 16">
    <name type="scientific">Thermoactinomyces daqus</name>
    <dbReference type="NCBI Taxonomy" id="1329516"/>
    <lineage>
        <taxon>Bacteria</taxon>
        <taxon>Bacillati</taxon>
        <taxon>Bacillota</taxon>
        <taxon>Bacilli</taxon>
        <taxon>Bacillales</taxon>
        <taxon>Thermoactinomycetaceae</taxon>
        <taxon>Thermoactinomyces</taxon>
    </lineage>
</organism>
<dbReference type="AlphaFoldDB" id="A0A7W1X9F2"/>
<evidence type="ECO:0000256" key="4">
    <source>
        <dbReference type="ARBA" id="ARBA00022741"/>
    </source>
</evidence>
<reference evidence="15 16" key="1">
    <citation type="submission" date="2020-07" db="EMBL/GenBank/DDBJ databases">
        <authorList>
            <person name="Feng H."/>
        </authorList>
    </citation>
    <scope>NUCLEOTIDE SEQUENCE [LARGE SCALE GENOMIC DNA]</scope>
    <source>
        <strain evidence="16">s-11</strain>
    </source>
</reference>
<dbReference type="Gene3D" id="3.40.1440.60">
    <property type="entry name" value="PriA, 3(prime) DNA-binding domain"/>
    <property type="match status" value="1"/>
</dbReference>
<dbReference type="InterPro" id="IPR041222">
    <property type="entry name" value="PriA_3primeBD"/>
</dbReference>
<dbReference type="PROSITE" id="PS51192">
    <property type="entry name" value="HELICASE_ATP_BIND_1"/>
    <property type="match status" value="1"/>
</dbReference>
<dbReference type="GO" id="GO:0006269">
    <property type="term" value="P:DNA replication, synthesis of primer"/>
    <property type="evidence" value="ECO:0007669"/>
    <property type="project" value="UniProtKB-KW"/>
</dbReference>
<comment type="caution">
    <text evidence="15">The sequence shown here is derived from an EMBL/GenBank/DDBJ whole genome shotgun (WGS) entry which is preliminary data.</text>
</comment>
<evidence type="ECO:0000256" key="2">
    <source>
        <dbReference type="ARBA" id="ARBA00022705"/>
    </source>
</evidence>
<evidence type="ECO:0000256" key="1">
    <source>
        <dbReference type="ARBA" id="ARBA00022515"/>
    </source>
</evidence>
<dbReference type="RefSeq" id="WP_052154071.1">
    <property type="nucleotide sequence ID" value="NZ_JACEIP010000007.1"/>
</dbReference>
<dbReference type="InterPro" id="IPR041236">
    <property type="entry name" value="PriA_C"/>
</dbReference>
<dbReference type="InterPro" id="IPR042115">
    <property type="entry name" value="PriA_3primeBD_sf"/>
</dbReference>
<dbReference type="NCBIfam" id="TIGR00595">
    <property type="entry name" value="priA"/>
    <property type="match status" value="1"/>
</dbReference>
<dbReference type="GO" id="GO:0008270">
    <property type="term" value="F:zinc ion binding"/>
    <property type="evidence" value="ECO:0007669"/>
    <property type="project" value="UniProtKB-UniRule"/>
</dbReference>
<dbReference type="FunFam" id="3.40.1440.60:FF:000001">
    <property type="entry name" value="Primosomal protein N"/>
    <property type="match status" value="1"/>
</dbReference>
<keyword evidence="10 12" id="KW-0413">Isomerase</keyword>
<protein>
    <recommendedName>
        <fullName evidence="12">Replication restart protein PriA</fullName>
    </recommendedName>
    <alternativeName>
        <fullName evidence="12">ATP-dependent DNA helicase PriA</fullName>
        <ecNumber evidence="12">5.6.2.4</ecNumber>
    </alternativeName>
    <alternativeName>
        <fullName evidence="12">DNA 3'-5' helicase PriA</fullName>
    </alternativeName>
</protein>
<dbReference type="GO" id="GO:1990077">
    <property type="term" value="C:primosome complex"/>
    <property type="evidence" value="ECO:0007669"/>
    <property type="project" value="UniProtKB-UniRule"/>
</dbReference>
<dbReference type="Pfam" id="PF18074">
    <property type="entry name" value="PriA_C"/>
    <property type="match status" value="1"/>
</dbReference>
<feature type="domain" description="Helicase C-terminal" evidence="14">
    <location>
        <begin position="534"/>
        <end position="710"/>
    </location>
</feature>
<dbReference type="GO" id="GO:0006310">
    <property type="term" value="P:DNA recombination"/>
    <property type="evidence" value="ECO:0007669"/>
    <property type="project" value="InterPro"/>
</dbReference>
<dbReference type="Pfam" id="PF17764">
    <property type="entry name" value="PriA_3primeBD"/>
    <property type="match status" value="1"/>
</dbReference>
<dbReference type="Gene3D" id="3.40.50.300">
    <property type="entry name" value="P-loop containing nucleotide triphosphate hydrolases"/>
    <property type="match status" value="2"/>
</dbReference>
<feature type="binding site" evidence="12">
    <location>
        <position position="533"/>
    </location>
    <ligand>
        <name>Zn(2+)</name>
        <dbReference type="ChEBI" id="CHEBI:29105"/>
        <label>2</label>
    </ligand>
</feature>
<dbReference type="InterPro" id="IPR011545">
    <property type="entry name" value="DEAD/DEAH_box_helicase_dom"/>
</dbReference>
<evidence type="ECO:0000256" key="3">
    <source>
        <dbReference type="ARBA" id="ARBA00022723"/>
    </source>
</evidence>
<evidence type="ECO:0000256" key="10">
    <source>
        <dbReference type="ARBA" id="ARBA00023235"/>
    </source>
</evidence>
<feature type="binding site" evidence="12">
    <location>
        <position position="564"/>
    </location>
    <ligand>
        <name>Zn(2+)</name>
        <dbReference type="ChEBI" id="CHEBI:29105"/>
        <label>1</label>
    </ligand>
</feature>
<dbReference type="Pfam" id="PF00271">
    <property type="entry name" value="Helicase_C"/>
    <property type="match status" value="1"/>
</dbReference>
<dbReference type="OrthoDB" id="9759544at2"/>
<keyword evidence="6 12" id="KW-0347">Helicase</keyword>
<dbReference type="FunFam" id="3.40.50.300:FF:000489">
    <property type="entry name" value="Primosome assembly protein PriA"/>
    <property type="match status" value="1"/>
</dbReference>
<comment type="subunit">
    <text evidence="12">Component of the replication restart primosome.</text>
</comment>
<keyword evidence="5 12" id="KW-0378">Hydrolase</keyword>
<evidence type="ECO:0000313" key="15">
    <source>
        <dbReference type="EMBL" id="MBA4542486.1"/>
    </source>
</evidence>
<keyword evidence="1 12" id="KW-0639">Primosome</keyword>
<evidence type="ECO:0000313" key="16">
    <source>
        <dbReference type="Proteomes" id="UP000530514"/>
    </source>
</evidence>
<feature type="binding site" evidence="12">
    <location>
        <position position="521"/>
    </location>
    <ligand>
        <name>Zn(2+)</name>
        <dbReference type="ChEBI" id="CHEBI:29105"/>
        <label>1</label>
    </ligand>
</feature>